<dbReference type="InterPro" id="IPR026870">
    <property type="entry name" value="Zinc_ribbon_dom"/>
</dbReference>
<protein>
    <submittedName>
        <fullName evidence="2">Zinc-ribbon domain-containing protein</fullName>
    </submittedName>
</protein>
<accession>A0AAJ1I9E8</accession>
<gene>
    <name evidence="2" type="ORF">PQJ61_00035</name>
</gene>
<organism evidence="2 3">
    <name type="scientific">Candidatus Thalassospirochaeta sargassi</name>
    <dbReference type="NCBI Taxonomy" id="3119039"/>
    <lineage>
        <taxon>Bacteria</taxon>
        <taxon>Pseudomonadati</taxon>
        <taxon>Spirochaetota</taxon>
        <taxon>Spirochaetia</taxon>
        <taxon>Spirochaetales</taxon>
        <taxon>Spirochaetaceae</taxon>
        <taxon>Candidatus Thalassospirochaeta</taxon>
    </lineage>
</organism>
<dbReference type="Proteomes" id="UP001221217">
    <property type="component" value="Unassembled WGS sequence"/>
</dbReference>
<name>A0AAJ1I9E8_9SPIO</name>
<evidence type="ECO:0000259" key="1">
    <source>
        <dbReference type="Pfam" id="PF13240"/>
    </source>
</evidence>
<reference evidence="2 3" key="1">
    <citation type="submission" date="2022-12" db="EMBL/GenBank/DDBJ databases">
        <title>Metagenome assembled genome from gulf of manar.</title>
        <authorList>
            <person name="Kohli P."/>
            <person name="Pk S."/>
            <person name="Venkata Ramana C."/>
            <person name="Sasikala C."/>
        </authorList>
    </citation>
    <scope>NUCLEOTIDE SEQUENCE [LARGE SCALE GENOMIC DNA]</scope>
    <source>
        <strain evidence="2">JB008</strain>
    </source>
</reference>
<proteinExistence type="predicted"/>
<dbReference type="EMBL" id="JAQQAL010000001">
    <property type="protein sequence ID" value="MDC7225133.1"/>
    <property type="molecule type" value="Genomic_DNA"/>
</dbReference>
<evidence type="ECO:0000313" key="3">
    <source>
        <dbReference type="Proteomes" id="UP001221217"/>
    </source>
</evidence>
<dbReference type="Pfam" id="PF13240">
    <property type="entry name" value="Zn_Ribbon_1"/>
    <property type="match status" value="1"/>
</dbReference>
<sequence>MKCPECGRELQPDFNYCPECGVEVDRSVQFKQIVDDSFTRLEEVVQGDALLRLESLSSRLESIEAELELFLTSAPQKS</sequence>
<dbReference type="AlphaFoldDB" id="A0AAJ1I9E8"/>
<feature type="domain" description="Zinc-ribbon" evidence="1">
    <location>
        <begin position="2"/>
        <end position="21"/>
    </location>
</feature>
<comment type="caution">
    <text evidence="2">The sequence shown here is derived from an EMBL/GenBank/DDBJ whole genome shotgun (WGS) entry which is preliminary data.</text>
</comment>
<evidence type="ECO:0000313" key="2">
    <source>
        <dbReference type="EMBL" id="MDC7225133.1"/>
    </source>
</evidence>